<protein>
    <submittedName>
        <fullName evidence="1">Uncharacterized protein</fullName>
    </submittedName>
</protein>
<organism evidence="1">
    <name type="scientific">Anguilla anguilla</name>
    <name type="common">European freshwater eel</name>
    <name type="synonym">Muraena anguilla</name>
    <dbReference type="NCBI Taxonomy" id="7936"/>
    <lineage>
        <taxon>Eukaryota</taxon>
        <taxon>Metazoa</taxon>
        <taxon>Chordata</taxon>
        <taxon>Craniata</taxon>
        <taxon>Vertebrata</taxon>
        <taxon>Euteleostomi</taxon>
        <taxon>Actinopterygii</taxon>
        <taxon>Neopterygii</taxon>
        <taxon>Teleostei</taxon>
        <taxon>Anguilliformes</taxon>
        <taxon>Anguillidae</taxon>
        <taxon>Anguilla</taxon>
    </lineage>
</organism>
<evidence type="ECO:0000313" key="1">
    <source>
        <dbReference type="EMBL" id="JAH61823.1"/>
    </source>
</evidence>
<accession>A0A0E9UA50</accession>
<reference evidence="1" key="1">
    <citation type="submission" date="2014-11" db="EMBL/GenBank/DDBJ databases">
        <authorList>
            <person name="Amaro Gonzalez C."/>
        </authorList>
    </citation>
    <scope>NUCLEOTIDE SEQUENCE</scope>
</reference>
<dbReference type="EMBL" id="GBXM01046754">
    <property type="protein sequence ID" value="JAH61823.1"/>
    <property type="molecule type" value="Transcribed_RNA"/>
</dbReference>
<name>A0A0E9UA50_ANGAN</name>
<proteinExistence type="predicted"/>
<dbReference type="AlphaFoldDB" id="A0A0E9UA50"/>
<reference evidence="1" key="2">
    <citation type="journal article" date="2015" name="Fish Shellfish Immunol.">
        <title>Early steps in the European eel (Anguilla anguilla)-Vibrio vulnificus interaction in the gills: Role of the RtxA13 toxin.</title>
        <authorList>
            <person name="Callol A."/>
            <person name="Pajuelo D."/>
            <person name="Ebbesson L."/>
            <person name="Teles M."/>
            <person name="MacKenzie S."/>
            <person name="Amaro C."/>
        </authorList>
    </citation>
    <scope>NUCLEOTIDE SEQUENCE</scope>
</reference>
<sequence>MVQKNLVNIKRTFTPVCTQPFIDKHTPFSDHSQDFKLKMALFNVRSLTNKSFFLSKL</sequence>